<sequence length="324" mass="36248">MEAQGLPSSYGGLSTTAVSSIGPDMNLNLGVLDAHGLVGIHVHDTTSVLVDSEEQNGPDSASASPNFKTVPIGPNHIEITDPAALTSQHKYELHDLVWAAKAKFGGHKEGSIEQIQVTEEDMVGFISRVFRDGWGTTKLHYPPTERTLNLHCPVTHVGRLFYDVLVPPLTQAKNSFQRRRAFVCIRPNTTADRVLKFDFLDEQNESFNPAGCFSWRKGWSEEFAYAIAMRKHDAHYYRTLGGYNLSWAVFYARRRLAHWANGEGPLGSRPLQEDHDIQEDLVDINLCRNCIAATHPAAEAALSKLRSDWEIIPPFIPRTRSRFL</sequence>
<dbReference type="Proteomes" id="UP001174934">
    <property type="component" value="Unassembled WGS sequence"/>
</dbReference>
<evidence type="ECO:0000313" key="1">
    <source>
        <dbReference type="EMBL" id="KAK0616123.1"/>
    </source>
</evidence>
<comment type="caution">
    <text evidence="1">The sequence shown here is derived from an EMBL/GenBank/DDBJ whole genome shotgun (WGS) entry which is preliminary data.</text>
</comment>
<accession>A0AA39WIP0</accession>
<reference evidence="1" key="1">
    <citation type="submission" date="2023-06" db="EMBL/GenBank/DDBJ databases">
        <title>Genome-scale phylogeny and comparative genomics of the fungal order Sordariales.</title>
        <authorList>
            <consortium name="Lawrence Berkeley National Laboratory"/>
            <person name="Hensen N."/>
            <person name="Bonometti L."/>
            <person name="Westerberg I."/>
            <person name="Brannstrom I.O."/>
            <person name="Guillou S."/>
            <person name="Cros-Aarteil S."/>
            <person name="Calhoun S."/>
            <person name="Haridas S."/>
            <person name="Kuo A."/>
            <person name="Mondo S."/>
            <person name="Pangilinan J."/>
            <person name="Riley R."/>
            <person name="LaButti K."/>
            <person name="Andreopoulos B."/>
            <person name="Lipzen A."/>
            <person name="Chen C."/>
            <person name="Yanf M."/>
            <person name="Daum C."/>
            <person name="Ng V."/>
            <person name="Clum A."/>
            <person name="Steindorff A."/>
            <person name="Ohm R."/>
            <person name="Martin F."/>
            <person name="Silar P."/>
            <person name="Natvig D."/>
            <person name="Lalanne C."/>
            <person name="Gautier V."/>
            <person name="Ament-velasquez S.L."/>
            <person name="Kruys A."/>
            <person name="Hutchinson M.I."/>
            <person name="Powell A.J."/>
            <person name="Barry K."/>
            <person name="Miller A.N."/>
            <person name="Grigoriev I.V."/>
            <person name="Debuchy R."/>
            <person name="Gladieux P."/>
            <person name="Thoren M.H."/>
            <person name="Johannesson H."/>
        </authorList>
    </citation>
    <scope>NUCLEOTIDE SEQUENCE</scope>
    <source>
        <strain evidence="1">SMH3391-2</strain>
    </source>
</reference>
<keyword evidence="2" id="KW-1185">Reference proteome</keyword>
<proteinExistence type="predicted"/>
<name>A0AA39WIP0_9PEZI</name>
<evidence type="ECO:0000313" key="2">
    <source>
        <dbReference type="Proteomes" id="UP001174934"/>
    </source>
</evidence>
<protein>
    <submittedName>
        <fullName evidence="1">Uncharacterized protein</fullName>
    </submittedName>
</protein>
<dbReference type="EMBL" id="JAULSR010000006">
    <property type="protein sequence ID" value="KAK0616123.1"/>
    <property type="molecule type" value="Genomic_DNA"/>
</dbReference>
<organism evidence="1 2">
    <name type="scientific">Bombardia bombarda</name>
    <dbReference type="NCBI Taxonomy" id="252184"/>
    <lineage>
        <taxon>Eukaryota</taxon>
        <taxon>Fungi</taxon>
        <taxon>Dikarya</taxon>
        <taxon>Ascomycota</taxon>
        <taxon>Pezizomycotina</taxon>
        <taxon>Sordariomycetes</taxon>
        <taxon>Sordariomycetidae</taxon>
        <taxon>Sordariales</taxon>
        <taxon>Lasiosphaeriaceae</taxon>
        <taxon>Bombardia</taxon>
    </lineage>
</organism>
<dbReference type="AlphaFoldDB" id="A0AA39WIP0"/>
<gene>
    <name evidence="1" type="ORF">B0T17DRAFT_540292</name>
</gene>